<protein>
    <submittedName>
        <fullName evidence="2">Uncharacterized protein</fullName>
    </submittedName>
</protein>
<keyword evidence="3" id="KW-1185">Reference proteome</keyword>
<comment type="similarity">
    <text evidence="1">Belongs to the peptidase S10 family.</text>
</comment>
<sequence length="168" mass="18364">MYSRGVQGPLPFDLRTGSVSLMGCYCLPFLQLNQLRLTGAEQGYNSSDTKAVNQIIIFLRKSSTFVPGNDVGSEPALNLKGYLVGNPYTNLNIDRPSIIPFAHRMGLISDQIYEAYKKSCSVGDSSHRSLQCTSSLDGIHEIIGDHGMSTGKLRVEITSEAILTLPHE</sequence>
<dbReference type="InterPro" id="IPR001563">
    <property type="entry name" value="Peptidase_S10"/>
</dbReference>
<accession>A0A3L6QUY5</accession>
<dbReference type="Pfam" id="PF00450">
    <property type="entry name" value="Peptidase_S10"/>
    <property type="match status" value="1"/>
</dbReference>
<evidence type="ECO:0000256" key="1">
    <source>
        <dbReference type="ARBA" id="ARBA00009431"/>
    </source>
</evidence>
<dbReference type="SUPFAM" id="SSF53474">
    <property type="entry name" value="alpha/beta-Hydrolases"/>
    <property type="match status" value="1"/>
</dbReference>
<evidence type="ECO:0000313" key="2">
    <source>
        <dbReference type="EMBL" id="RLM87512.1"/>
    </source>
</evidence>
<proteinExistence type="inferred from homology"/>
<dbReference type="OrthoDB" id="1738986at2759"/>
<reference evidence="3" key="1">
    <citation type="journal article" date="2019" name="Nat. Commun.">
        <title>The genome of broomcorn millet.</title>
        <authorList>
            <person name="Zou C."/>
            <person name="Miki D."/>
            <person name="Li D."/>
            <person name="Tang Q."/>
            <person name="Xiao L."/>
            <person name="Rajput S."/>
            <person name="Deng P."/>
            <person name="Jia W."/>
            <person name="Huang R."/>
            <person name="Zhang M."/>
            <person name="Sun Y."/>
            <person name="Hu J."/>
            <person name="Fu X."/>
            <person name="Schnable P.S."/>
            <person name="Li F."/>
            <person name="Zhang H."/>
            <person name="Feng B."/>
            <person name="Zhu X."/>
            <person name="Liu R."/>
            <person name="Schnable J.C."/>
            <person name="Zhu J.-K."/>
            <person name="Zhang H."/>
        </authorList>
    </citation>
    <scope>NUCLEOTIDE SEQUENCE [LARGE SCALE GENOMIC DNA]</scope>
</reference>
<dbReference type="GO" id="GO:0004185">
    <property type="term" value="F:serine-type carboxypeptidase activity"/>
    <property type="evidence" value="ECO:0007669"/>
    <property type="project" value="InterPro"/>
</dbReference>
<gene>
    <name evidence="2" type="ORF">C2845_PM04G15120</name>
</gene>
<name>A0A3L6QUY5_PANMI</name>
<comment type="caution">
    <text evidence="2">The sequence shown here is derived from an EMBL/GenBank/DDBJ whole genome shotgun (WGS) entry which is preliminary data.</text>
</comment>
<dbReference type="STRING" id="4540.A0A3L6QUY5"/>
<dbReference type="EMBL" id="PQIB02000011">
    <property type="protein sequence ID" value="RLM87512.1"/>
    <property type="molecule type" value="Genomic_DNA"/>
</dbReference>
<dbReference type="Proteomes" id="UP000275267">
    <property type="component" value="Unassembled WGS sequence"/>
</dbReference>
<dbReference type="AlphaFoldDB" id="A0A3L6QUY5"/>
<evidence type="ECO:0000313" key="3">
    <source>
        <dbReference type="Proteomes" id="UP000275267"/>
    </source>
</evidence>
<dbReference type="InterPro" id="IPR029058">
    <property type="entry name" value="AB_hydrolase_fold"/>
</dbReference>
<organism evidence="2 3">
    <name type="scientific">Panicum miliaceum</name>
    <name type="common">Proso millet</name>
    <name type="synonym">Broomcorn millet</name>
    <dbReference type="NCBI Taxonomy" id="4540"/>
    <lineage>
        <taxon>Eukaryota</taxon>
        <taxon>Viridiplantae</taxon>
        <taxon>Streptophyta</taxon>
        <taxon>Embryophyta</taxon>
        <taxon>Tracheophyta</taxon>
        <taxon>Spermatophyta</taxon>
        <taxon>Magnoliopsida</taxon>
        <taxon>Liliopsida</taxon>
        <taxon>Poales</taxon>
        <taxon>Poaceae</taxon>
        <taxon>PACMAD clade</taxon>
        <taxon>Panicoideae</taxon>
        <taxon>Panicodae</taxon>
        <taxon>Paniceae</taxon>
        <taxon>Panicinae</taxon>
        <taxon>Panicum</taxon>
        <taxon>Panicum sect. Panicum</taxon>
    </lineage>
</organism>
<dbReference type="GO" id="GO:0006508">
    <property type="term" value="P:proteolysis"/>
    <property type="evidence" value="ECO:0007669"/>
    <property type="project" value="InterPro"/>
</dbReference>
<dbReference type="Gene3D" id="3.40.50.1820">
    <property type="entry name" value="alpha/beta hydrolase"/>
    <property type="match status" value="1"/>
</dbReference>